<dbReference type="Proteomes" id="UP001066276">
    <property type="component" value="Chromosome 11"/>
</dbReference>
<feature type="compositionally biased region" description="Low complexity" evidence="1">
    <location>
        <begin position="148"/>
        <end position="159"/>
    </location>
</feature>
<comment type="caution">
    <text evidence="2">The sequence shown here is derived from an EMBL/GenBank/DDBJ whole genome shotgun (WGS) entry which is preliminary data.</text>
</comment>
<organism evidence="2 3">
    <name type="scientific">Pleurodeles waltl</name>
    <name type="common">Iberian ribbed newt</name>
    <dbReference type="NCBI Taxonomy" id="8319"/>
    <lineage>
        <taxon>Eukaryota</taxon>
        <taxon>Metazoa</taxon>
        <taxon>Chordata</taxon>
        <taxon>Craniata</taxon>
        <taxon>Vertebrata</taxon>
        <taxon>Euteleostomi</taxon>
        <taxon>Amphibia</taxon>
        <taxon>Batrachia</taxon>
        <taxon>Caudata</taxon>
        <taxon>Salamandroidea</taxon>
        <taxon>Salamandridae</taxon>
        <taxon>Pleurodelinae</taxon>
        <taxon>Pleurodeles</taxon>
    </lineage>
</organism>
<gene>
    <name evidence="2" type="ORF">NDU88_005974</name>
</gene>
<sequence>MRHSRRPPRGPATGILLGRDSPPRPRASAQATLHQQAKRQGRPAHLSPAVAAGPVFATRPQSCDSAPPHWAACGATAGRQKYKQGEPPQHSSPSRQVSGALGVRPAPCPGHGIIHQRSTPALRSPARARARPTPELPRQASAQSLHRGGLLLAEGSGESSPPPREPAALAMLQGLEPLPAARPSLLQRSASHVAQSHPDRA</sequence>
<proteinExistence type="predicted"/>
<accession>A0AAV7LQK6</accession>
<reference evidence="2" key="1">
    <citation type="journal article" date="2022" name="bioRxiv">
        <title>Sequencing and chromosome-scale assembly of the giantPleurodeles waltlgenome.</title>
        <authorList>
            <person name="Brown T."/>
            <person name="Elewa A."/>
            <person name="Iarovenko S."/>
            <person name="Subramanian E."/>
            <person name="Araus A.J."/>
            <person name="Petzold A."/>
            <person name="Susuki M."/>
            <person name="Suzuki K.-i.T."/>
            <person name="Hayashi T."/>
            <person name="Toyoda A."/>
            <person name="Oliveira C."/>
            <person name="Osipova E."/>
            <person name="Leigh N.D."/>
            <person name="Simon A."/>
            <person name="Yun M.H."/>
        </authorList>
    </citation>
    <scope>NUCLEOTIDE SEQUENCE</scope>
    <source>
        <strain evidence="2">20211129_DDA</strain>
        <tissue evidence="2">Liver</tissue>
    </source>
</reference>
<name>A0AAV7LQK6_PLEWA</name>
<dbReference type="EMBL" id="JANPWB010000015">
    <property type="protein sequence ID" value="KAJ1092864.1"/>
    <property type="molecule type" value="Genomic_DNA"/>
</dbReference>
<keyword evidence="3" id="KW-1185">Reference proteome</keyword>
<evidence type="ECO:0000313" key="2">
    <source>
        <dbReference type="EMBL" id="KAJ1092864.1"/>
    </source>
</evidence>
<evidence type="ECO:0000313" key="3">
    <source>
        <dbReference type="Proteomes" id="UP001066276"/>
    </source>
</evidence>
<protein>
    <submittedName>
        <fullName evidence="2">Uncharacterized protein</fullName>
    </submittedName>
</protein>
<feature type="region of interest" description="Disordered" evidence="1">
    <location>
        <begin position="1"/>
        <end position="201"/>
    </location>
</feature>
<evidence type="ECO:0000256" key="1">
    <source>
        <dbReference type="SAM" id="MobiDB-lite"/>
    </source>
</evidence>
<feature type="compositionally biased region" description="Low complexity" evidence="1">
    <location>
        <begin position="117"/>
        <end position="138"/>
    </location>
</feature>
<dbReference type="AlphaFoldDB" id="A0AAV7LQK6"/>